<dbReference type="RefSeq" id="WP_012035179.1">
    <property type="nucleotide sequence ID" value="NC_009464.1"/>
</dbReference>
<dbReference type="KEGG" id="rci:RCIX2299"/>
<dbReference type="Proteomes" id="UP000000663">
    <property type="component" value="Chromosome"/>
</dbReference>
<proteinExistence type="predicted"/>
<accession>Q0W2J1</accession>
<protein>
    <recommendedName>
        <fullName evidence="3">TFIIEalpha/SarR/Rpc3 HTH domain-containing protein</fullName>
    </recommendedName>
</protein>
<dbReference type="AlphaFoldDB" id="Q0W2J1"/>
<reference evidence="1 2" key="1">
    <citation type="journal article" date="2006" name="Science">
        <title>Genome of rice cluster I archaea -- the key methane producers in the rice rhizosphere.</title>
        <authorList>
            <person name="Erkel C."/>
            <person name="Kube M."/>
            <person name="Reinhardt R."/>
            <person name="Liesack W."/>
        </authorList>
    </citation>
    <scope>NUCLEOTIDE SEQUENCE [LARGE SCALE GENOMIC DNA]</scope>
    <source>
        <strain evidence="2">DSM 22066 / NBRC 105507 / MRE50</strain>
    </source>
</reference>
<evidence type="ECO:0000313" key="2">
    <source>
        <dbReference type="Proteomes" id="UP000000663"/>
    </source>
</evidence>
<evidence type="ECO:0008006" key="3">
    <source>
        <dbReference type="Google" id="ProtNLM"/>
    </source>
</evidence>
<gene>
    <name evidence="1" type="ORF">RCIX2299</name>
</gene>
<name>Q0W2J1_METAR</name>
<dbReference type="EMBL" id="AM114193">
    <property type="protein sequence ID" value="CAJ37402.1"/>
    <property type="molecule type" value="Genomic_DNA"/>
</dbReference>
<evidence type="ECO:0000313" key="1">
    <source>
        <dbReference type="EMBL" id="CAJ37402.1"/>
    </source>
</evidence>
<keyword evidence="2" id="KW-1185">Reference proteome</keyword>
<organism evidence="1 2">
    <name type="scientific">Methanocella arvoryzae (strain DSM 22066 / NBRC 105507 / MRE50)</name>
    <dbReference type="NCBI Taxonomy" id="351160"/>
    <lineage>
        <taxon>Archaea</taxon>
        <taxon>Methanobacteriati</taxon>
        <taxon>Methanobacteriota</taxon>
        <taxon>Stenosarchaea group</taxon>
        <taxon>Methanomicrobia</taxon>
        <taxon>Methanocellales</taxon>
        <taxon>Methanocellaceae</taxon>
        <taxon>Methanocella</taxon>
    </lineage>
</organism>
<dbReference type="GeneID" id="5145131"/>
<sequence length="91" mass="10304">MTTISGAEREVMMYLKSSLHHNRFDGVKASEIANNIDKPVQDVIAACETLEQKDLVAIEKREMSEGKARDLEVHIKEHGIDFLRKEKGIPL</sequence>